<keyword evidence="2" id="KW-1185">Reference proteome</keyword>
<reference evidence="1" key="2">
    <citation type="submission" date="2021-02" db="EMBL/GenBank/DDBJ databases">
        <authorList>
            <person name="Kimball J.A."/>
            <person name="Haas M.W."/>
            <person name="Macchietto M."/>
            <person name="Kono T."/>
            <person name="Duquette J."/>
            <person name="Shao M."/>
        </authorList>
    </citation>
    <scope>NUCLEOTIDE SEQUENCE</scope>
    <source>
        <tissue evidence="1">Fresh leaf tissue</tissue>
    </source>
</reference>
<evidence type="ECO:0000313" key="1">
    <source>
        <dbReference type="EMBL" id="KAG8072585.1"/>
    </source>
</evidence>
<gene>
    <name evidence="1" type="ORF">GUJ93_ZPchr0006g41528</name>
</gene>
<comment type="caution">
    <text evidence="1">The sequence shown here is derived from an EMBL/GenBank/DDBJ whole genome shotgun (WGS) entry which is preliminary data.</text>
</comment>
<dbReference type="EMBL" id="JAAALK010000283">
    <property type="protein sequence ID" value="KAG8072585.1"/>
    <property type="molecule type" value="Genomic_DNA"/>
</dbReference>
<evidence type="ECO:0000313" key="2">
    <source>
        <dbReference type="Proteomes" id="UP000729402"/>
    </source>
</evidence>
<accession>A0A8J5VMP6</accession>
<organism evidence="1 2">
    <name type="scientific">Zizania palustris</name>
    <name type="common">Northern wild rice</name>
    <dbReference type="NCBI Taxonomy" id="103762"/>
    <lineage>
        <taxon>Eukaryota</taxon>
        <taxon>Viridiplantae</taxon>
        <taxon>Streptophyta</taxon>
        <taxon>Embryophyta</taxon>
        <taxon>Tracheophyta</taxon>
        <taxon>Spermatophyta</taxon>
        <taxon>Magnoliopsida</taxon>
        <taxon>Liliopsida</taxon>
        <taxon>Poales</taxon>
        <taxon>Poaceae</taxon>
        <taxon>BOP clade</taxon>
        <taxon>Oryzoideae</taxon>
        <taxon>Oryzeae</taxon>
        <taxon>Zizaniinae</taxon>
        <taxon>Zizania</taxon>
    </lineage>
</organism>
<proteinExistence type="predicted"/>
<protein>
    <submittedName>
        <fullName evidence="1">Uncharacterized protein</fullName>
    </submittedName>
</protein>
<dbReference type="Proteomes" id="UP000729402">
    <property type="component" value="Unassembled WGS sequence"/>
</dbReference>
<name>A0A8J5VMP6_ZIZPA</name>
<reference evidence="1" key="1">
    <citation type="journal article" date="2021" name="bioRxiv">
        <title>Whole Genome Assembly and Annotation of Northern Wild Rice, Zizania palustris L., Supports a Whole Genome Duplication in the Zizania Genus.</title>
        <authorList>
            <person name="Haas M."/>
            <person name="Kono T."/>
            <person name="Macchietto M."/>
            <person name="Millas R."/>
            <person name="McGilp L."/>
            <person name="Shao M."/>
            <person name="Duquette J."/>
            <person name="Hirsch C.N."/>
            <person name="Kimball J."/>
        </authorList>
    </citation>
    <scope>NUCLEOTIDE SEQUENCE</scope>
    <source>
        <tissue evidence="1">Fresh leaf tissue</tissue>
    </source>
</reference>
<sequence>MELELAGEPCHPVASCCSRLLQLQWPLPIRAIRRCADGTGLSRQCVSRCAPKAWTSVRACSNRCIYLEQQRLGAHVTDIERSKAEHKQ</sequence>
<dbReference type="AlphaFoldDB" id="A0A8J5VMP6"/>